<dbReference type="SMART" id="SM00208">
    <property type="entry name" value="TNFR"/>
    <property type="match status" value="2"/>
</dbReference>
<dbReference type="Gene3D" id="2.10.50.10">
    <property type="entry name" value="Tumor Necrosis Factor Receptor, subunit A, domain 2"/>
    <property type="match status" value="2"/>
</dbReference>
<feature type="repeat" description="TNFR-Cys" evidence="8">
    <location>
        <begin position="45"/>
        <end position="88"/>
    </location>
</feature>
<dbReference type="InterPro" id="IPR001368">
    <property type="entry name" value="TNFR/NGFR_Cys_rich_reg"/>
</dbReference>
<feature type="domain" description="TNFR-Cys" evidence="12">
    <location>
        <begin position="45"/>
        <end position="88"/>
    </location>
</feature>
<name>A0A9D3Q258_MEGAT</name>
<dbReference type="PROSITE" id="PS50050">
    <property type="entry name" value="TNFR_NGFR_2"/>
    <property type="match status" value="1"/>
</dbReference>
<gene>
    <name evidence="13" type="ORF">MATL_G00113340</name>
</gene>
<evidence type="ECO:0000256" key="3">
    <source>
        <dbReference type="ARBA" id="ARBA00022703"/>
    </source>
</evidence>
<sequence>MEFHRCTPRSLILLCLFNLVCSVSSTSNSSECEIGFIPKNGICDQCEKNQFWLKKRGRPYCERCTLPCSEKDHLKQVKDCTKTTNRECRCDRGYYCDSPIQYTCRRCKRCPEGTFSNILSRGESCQPHTNCASQNMIEIWKGNGTHDSVCAGVSTGPSPRVATPTIMQQNSVVAETTALPSIPTKAALRDPKTESVTTEENTQETTRYLTKRALTKSHRALTGSVISKRLFSARSASFSPTPVPLSAFASTSIPPPDPGVSGPAVHTGPQAETPSWALLVLLVLLVVAVLLCVAKCHKGLVFRSAQQWKGLVFVRNQHKKAQQGVAQSNQQCRQHLVPEAGHGVEVLLPLSNPALEGVELGPGGVQQGTVDHTGGRENVNNTVGSIFIYSPGTVILGANTPERRREAEDRRGAEKDPGEEEALISTPQQESYEEGREVWDGVPVLGGPVRECVQEEERKELCYPIPATGK</sequence>
<feature type="signal peptide" evidence="11">
    <location>
        <begin position="1"/>
        <end position="22"/>
    </location>
</feature>
<dbReference type="EMBL" id="JAFDVH010000008">
    <property type="protein sequence ID" value="KAG7472855.1"/>
    <property type="molecule type" value="Genomic_DNA"/>
</dbReference>
<dbReference type="GO" id="GO:0006915">
    <property type="term" value="P:apoptotic process"/>
    <property type="evidence" value="ECO:0007669"/>
    <property type="project" value="UniProtKB-KW"/>
</dbReference>
<evidence type="ECO:0000259" key="12">
    <source>
        <dbReference type="PROSITE" id="PS50050"/>
    </source>
</evidence>
<dbReference type="AlphaFoldDB" id="A0A9D3Q258"/>
<dbReference type="PANTHER" id="PTHR23097:SF181">
    <property type="entry name" value="CASPASE-8-LIKE"/>
    <property type="match status" value="1"/>
</dbReference>
<dbReference type="PANTHER" id="PTHR23097">
    <property type="entry name" value="TUMOR NECROSIS FACTOR RECEPTOR SUPERFAMILY MEMBER"/>
    <property type="match status" value="1"/>
</dbReference>
<accession>A0A9D3Q258</accession>
<organism evidence="13 14">
    <name type="scientific">Megalops atlanticus</name>
    <name type="common">Tarpon</name>
    <name type="synonym">Clupea gigantea</name>
    <dbReference type="NCBI Taxonomy" id="7932"/>
    <lineage>
        <taxon>Eukaryota</taxon>
        <taxon>Metazoa</taxon>
        <taxon>Chordata</taxon>
        <taxon>Craniata</taxon>
        <taxon>Vertebrata</taxon>
        <taxon>Euteleostomi</taxon>
        <taxon>Actinopterygii</taxon>
        <taxon>Neopterygii</taxon>
        <taxon>Teleostei</taxon>
        <taxon>Elopiformes</taxon>
        <taxon>Megalopidae</taxon>
        <taxon>Megalops</taxon>
    </lineage>
</organism>
<keyword evidence="10" id="KW-0472">Membrane</keyword>
<comment type="subcellular location">
    <subcellularLocation>
        <location evidence="1">Secreted</location>
    </subcellularLocation>
</comment>
<keyword evidence="2" id="KW-0964">Secreted</keyword>
<evidence type="ECO:0000256" key="2">
    <source>
        <dbReference type="ARBA" id="ARBA00022525"/>
    </source>
</evidence>
<keyword evidence="7" id="KW-0325">Glycoprotein</keyword>
<feature type="transmembrane region" description="Helical" evidence="10">
    <location>
        <begin position="276"/>
        <end position="294"/>
    </location>
</feature>
<protein>
    <recommendedName>
        <fullName evidence="12">TNFR-Cys domain-containing protein</fullName>
    </recommendedName>
</protein>
<evidence type="ECO:0000256" key="5">
    <source>
        <dbReference type="ARBA" id="ARBA00022737"/>
    </source>
</evidence>
<keyword evidence="10" id="KW-1133">Transmembrane helix</keyword>
<evidence type="ECO:0000256" key="4">
    <source>
        <dbReference type="ARBA" id="ARBA00022729"/>
    </source>
</evidence>
<evidence type="ECO:0000313" key="13">
    <source>
        <dbReference type="EMBL" id="KAG7472855.1"/>
    </source>
</evidence>
<comment type="caution">
    <text evidence="13">The sequence shown here is derived from an EMBL/GenBank/DDBJ whole genome shotgun (WGS) entry which is preliminary data.</text>
</comment>
<evidence type="ECO:0000256" key="8">
    <source>
        <dbReference type="PROSITE-ProRule" id="PRU00206"/>
    </source>
</evidence>
<dbReference type="GO" id="GO:0005576">
    <property type="term" value="C:extracellular region"/>
    <property type="evidence" value="ECO:0007669"/>
    <property type="project" value="UniProtKB-SubCell"/>
</dbReference>
<evidence type="ECO:0000256" key="11">
    <source>
        <dbReference type="SAM" id="SignalP"/>
    </source>
</evidence>
<reference evidence="13" key="1">
    <citation type="submission" date="2021-01" db="EMBL/GenBank/DDBJ databases">
        <authorList>
            <person name="Zahm M."/>
            <person name="Roques C."/>
            <person name="Cabau C."/>
            <person name="Klopp C."/>
            <person name="Donnadieu C."/>
            <person name="Jouanno E."/>
            <person name="Lampietro C."/>
            <person name="Louis A."/>
            <person name="Herpin A."/>
            <person name="Echchiki A."/>
            <person name="Berthelot C."/>
            <person name="Parey E."/>
            <person name="Roest-Crollius H."/>
            <person name="Braasch I."/>
            <person name="Postlethwait J."/>
            <person name="Bobe J."/>
            <person name="Montfort J."/>
            <person name="Bouchez O."/>
            <person name="Begum T."/>
            <person name="Mejri S."/>
            <person name="Adams A."/>
            <person name="Chen W.-J."/>
            <person name="Guiguen Y."/>
        </authorList>
    </citation>
    <scope>NUCLEOTIDE SEQUENCE</scope>
    <source>
        <strain evidence="13">YG-15Mar2019-1</strain>
        <tissue evidence="13">Brain</tissue>
    </source>
</reference>
<dbReference type="Proteomes" id="UP001046870">
    <property type="component" value="Chromosome 8"/>
</dbReference>
<evidence type="ECO:0000256" key="6">
    <source>
        <dbReference type="ARBA" id="ARBA00023157"/>
    </source>
</evidence>
<evidence type="ECO:0000256" key="1">
    <source>
        <dbReference type="ARBA" id="ARBA00004613"/>
    </source>
</evidence>
<keyword evidence="6 8" id="KW-1015">Disulfide bond</keyword>
<feature type="chain" id="PRO_5039238331" description="TNFR-Cys domain-containing protein" evidence="11">
    <location>
        <begin position="23"/>
        <end position="470"/>
    </location>
</feature>
<dbReference type="Pfam" id="PF00020">
    <property type="entry name" value="TNFR_c6"/>
    <property type="match status" value="1"/>
</dbReference>
<evidence type="ECO:0000256" key="10">
    <source>
        <dbReference type="SAM" id="Phobius"/>
    </source>
</evidence>
<keyword evidence="5" id="KW-0677">Repeat</keyword>
<feature type="disulfide bond" evidence="8">
    <location>
        <begin position="46"/>
        <end position="61"/>
    </location>
</feature>
<evidence type="ECO:0000256" key="7">
    <source>
        <dbReference type="ARBA" id="ARBA00023180"/>
    </source>
</evidence>
<dbReference type="OrthoDB" id="8633482at2759"/>
<evidence type="ECO:0000313" key="14">
    <source>
        <dbReference type="Proteomes" id="UP001046870"/>
    </source>
</evidence>
<evidence type="ECO:0000256" key="9">
    <source>
        <dbReference type="SAM" id="MobiDB-lite"/>
    </source>
</evidence>
<comment type="caution">
    <text evidence="8">Lacks conserved residue(s) required for the propagation of feature annotation.</text>
</comment>
<keyword evidence="14" id="KW-1185">Reference proteome</keyword>
<dbReference type="SUPFAM" id="SSF57586">
    <property type="entry name" value="TNF receptor-like"/>
    <property type="match status" value="1"/>
</dbReference>
<dbReference type="InterPro" id="IPR052459">
    <property type="entry name" value="TNFRSF_decoy_receptor"/>
</dbReference>
<proteinExistence type="predicted"/>
<keyword evidence="10" id="KW-0812">Transmembrane</keyword>
<feature type="compositionally biased region" description="Basic and acidic residues" evidence="9">
    <location>
        <begin position="401"/>
        <end position="416"/>
    </location>
</feature>
<feature type="region of interest" description="Disordered" evidence="9">
    <location>
        <begin position="399"/>
        <end position="436"/>
    </location>
</feature>
<keyword evidence="3" id="KW-0053">Apoptosis</keyword>
<keyword evidence="4 11" id="KW-0732">Signal</keyword>